<dbReference type="InterPro" id="IPR017853">
    <property type="entry name" value="GH"/>
</dbReference>
<dbReference type="PANTHER" id="PTHR10353:SF137">
    <property type="entry name" value="MYROSINASE 3-RELATED"/>
    <property type="match status" value="1"/>
</dbReference>
<evidence type="ECO:0000256" key="4">
    <source>
        <dbReference type="RuleBase" id="RU003690"/>
    </source>
</evidence>
<dbReference type="Pfam" id="PF00232">
    <property type="entry name" value="Glyco_hydro_1"/>
    <property type="match status" value="1"/>
</dbReference>
<evidence type="ECO:0000256" key="1">
    <source>
        <dbReference type="ARBA" id="ARBA00010838"/>
    </source>
</evidence>
<dbReference type="Proteomes" id="UP000634136">
    <property type="component" value="Unassembled WGS sequence"/>
</dbReference>
<dbReference type="GO" id="GO:0005975">
    <property type="term" value="P:carbohydrate metabolic process"/>
    <property type="evidence" value="ECO:0007669"/>
    <property type="project" value="InterPro"/>
</dbReference>
<evidence type="ECO:0000313" key="5">
    <source>
        <dbReference type="EMBL" id="KAF7805364.1"/>
    </source>
</evidence>
<dbReference type="EMBL" id="JAAIUW010000012">
    <property type="protein sequence ID" value="KAF7805364.1"/>
    <property type="molecule type" value="Genomic_DNA"/>
</dbReference>
<sequence length="160" mass="18575">MRHLVGGRLPKLSAEERRVVIGSFDFIGINHYSTRYAAHAPQLFNASHHNYLIDSLVQLCMNDLHDPMVSLEESLADVSRVDFLRNSLYYLNTAIKDGVNVKGYFAWSLLDDFEWNAGHTVRYGLVYVDYNNNLKRYPKLSAQWFRKFLQTNIKPAYDIV</sequence>
<comment type="similarity">
    <text evidence="1 4">Belongs to the glycosyl hydrolase 1 family.</text>
</comment>
<dbReference type="Gene3D" id="3.20.20.80">
    <property type="entry name" value="Glycosidases"/>
    <property type="match status" value="2"/>
</dbReference>
<keyword evidence="2" id="KW-0378">Hydrolase</keyword>
<dbReference type="PRINTS" id="PR00131">
    <property type="entry name" value="GLHYDRLASE1"/>
</dbReference>
<reference evidence="5" key="1">
    <citation type="submission" date="2020-09" db="EMBL/GenBank/DDBJ databases">
        <title>Genome-Enabled Discovery of Anthraquinone Biosynthesis in Senna tora.</title>
        <authorList>
            <person name="Kang S.-H."/>
            <person name="Pandey R.P."/>
            <person name="Lee C.-M."/>
            <person name="Sim J.-S."/>
            <person name="Jeong J.-T."/>
            <person name="Choi B.-S."/>
            <person name="Jung M."/>
            <person name="Ginzburg D."/>
            <person name="Zhao K."/>
            <person name="Won S.Y."/>
            <person name="Oh T.-J."/>
            <person name="Yu Y."/>
            <person name="Kim N.-H."/>
            <person name="Lee O.R."/>
            <person name="Lee T.-H."/>
            <person name="Bashyal P."/>
            <person name="Kim T.-S."/>
            <person name="Lee W.-H."/>
            <person name="Kawkins C."/>
            <person name="Kim C.-K."/>
            <person name="Kim J.S."/>
            <person name="Ahn B.O."/>
            <person name="Rhee S.Y."/>
            <person name="Sohng J.K."/>
        </authorList>
    </citation>
    <scope>NUCLEOTIDE SEQUENCE</scope>
    <source>
        <tissue evidence="5">Leaf</tissue>
    </source>
</reference>
<organism evidence="5 6">
    <name type="scientific">Senna tora</name>
    <dbReference type="NCBI Taxonomy" id="362788"/>
    <lineage>
        <taxon>Eukaryota</taxon>
        <taxon>Viridiplantae</taxon>
        <taxon>Streptophyta</taxon>
        <taxon>Embryophyta</taxon>
        <taxon>Tracheophyta</taxon>
        <taxon>Spermatophyta</taxon>
        <taxon>Magnoliopsida</taxon>
        <taxon>eudicotyledons</taxon>
        <taxon>Gunneridae</taxon>
        <taxon>Pentapetalae</taxon>
        <taxon>rosids</taxon>
        <taxon>fabids</taxon>
        <taxon>Fabales</taxon>
        <taxon>Fabaceae</taxon>
        <taxon>Caesalpinioideae</taxon>
        <taxon>Cassia clade</taxon>
        <taxon>Senna</taxon>
    </lineage>
</organism>
<dbReference type="InterPro" id="IPR001360">
    <property type="entry name" value="Glyco_hydro_1"/>
</dbReference>
<comment type="caution">
    <text evidence="5">The sequence shown here is derived from an EMBL/GenBank/DDBJ whole genome shotgun (WGS) entry which is preliminary data.</text>
</comment>
<keyword evidence="3" id="KW-0326">Glycosidase</keyword>
<evidence type="ECO:0000256" key="2">
    <source>
        <dbReference type="ARBA" id="ARBA00022801"/>
    </source>
</evidence>
<gene>
    <name evidence="5" type="ORF">G2W53_037525</name>
</gene>
<protein>
    <submittedName>
        <fullName evidence="5">Beta-glucosidase 12 isoform X2</fullName>
    </submittedName>
</protein>
<keyword evidence="6" id="KW-1185">Reference proteome</keyword>
<dbReference type="GO" id="GO:0008422">
    <property type="term" value="F:beta-glucosidase activity"/>
    <property type="evidence" value="ECO:0007669"/>
    <property type="project" value="TreeGrafter"/>
</dbReference>
<evidence type="ECO:0000256" key="3">
    <source>
        <dbReference type="ARBA" id="ARBA00023295"/>
    </source>
</evidence>
<proteinExistence type="inferred from homology"/>
<dbReference type="SUPFAM" id="SSF51445">
    <property type="entry name" value="(Trans)glycosidases"/>
    <property type="match status" value="1"/>
</dbReference>
<evidence type="ECO:0000313" key="6">
    <source>
        <dbReference type="Proteomes" id="UP000634136"/>
    </source>
</evidence>
<dbReference type="AlphaFoldDB" id="A0A834SXM6"/>
<name>A0A834SXM6_9FABA</name>
<dbReference type="OrthoDB" id="65569at2759"/>
<dbReference type="PANTHER" id="PTHR10353">
    <property type="entry name" value="GLYCOSYL HYDROLASE"/>
    <property type="match status" value="1"/>
</dbReference>
<accession>A0A834SXM6</accession>